<dbReference type="PANTHER" id="PTHR46402:SF2">
    <property type="entry name" value="HISTONE-LYSINE N-TRIMETHYLTRANSFERASE SMYD5"/>
    <property type="match status" value="1"/>
</dbReference>
<dbReference type="PANTHER" id="PTHR46402">
    <property type="entry name" value="SET AND MYND DOMAIN-CONTAINING PROTEIN 5"/>
    <property type="match status" value="1"/>
</dbReference>
<evidence type="ECO:0000313" key="6">
    <source>
        <dbReference type="EMBL" id="CAG5100348.1"/>
    </source>
</evidence>
<dbReference type="Gene3D" id="2.170.270.10">
    <property type="entry name" value="SET domain"/>
    <property type="match status" value="1"/>
</dbReference>
<keyword evidence="2" id="KW-0808">Transferase</keyword>
<evidence type="ECO:0000256" key="2">
    <source>
        <dbReference type="ARBA" id="ARBA00022679"/>
    </source>
</evidence>
<accession>A0ABN7SLY6</accession>
<reference evidence="6 7" key="1">
    <citation type="submission" date="2021-04" db="EMBL/GenBank/DDBJ databases">
        <authorList>
            <person name="Bliznina A."/>
        </authorList>
    </citation>
    <scope>NUCLEOTIDE SEQUENCE [LARGE SCALE GENOMIC DNA]</scope>
</reference>
<organism evidence="6 7">
    <name type="scientific">Oikopleura dioica</name>
    <name type="common">Tunicate</name>
    <dbReference type="NCBI Taxonomy" id="34765"/>
    <lineage>
        <taxon>Eukaryota</taxon>
        <taxon>Metazoa</taxon>
        <taxon>Chordata</taxon>
        <taxon>Tunicata</taxon>
        <taxon>Appendicularia</taxon>
        <taxon>Copelata</taxon>
        <taxon>Oikopleuridae</taxon>
        <taxon>Oikopleura</taxon>
    </lineage>
</organism>
<protein>
    <submittedName>
        <fullName evidence="6">Oidioi.mRNA.OKI2018_I69.XSR.g16962.t1.cds</fullName>
    </submittedName>
</protein>
<evidence type="ECO:0000256" key="4">
    <source>
        <dbReference type="SAM" id="MobiDB-lite"/>
    </source>
</evidence>
<name>A0ABN7SLY6_OIKDI</name>
<evidence type="ECO:0000259" key="5">
    <source>
        <dbReference type="PROSITE" id="PS50280"/>
    </source>
</evidence>
<dbReference type="EMBL" id="OU015569">
    <property type="protein sequence ID" value="CAG5100348.1"/>
    <property type="molecule type" value="Genomic_DNA"/>
</dbReference>
<dbReference type="InterPro" id="IPR001214">
    <property type="entry name" value="SET_dom"/>
</dbReference>
<dbReference type="PROSITE" id="PS50280">
    <property type="entry name" value="SET"/>
    <property type="match status" value="1"/>
</dbReference>
<proteinExistence type="predicted"/>
<keyword evidence="1" id="KW-0489">Methyltransferase</keyword>
<feature type="domain" description="SET" evidence="5">
    <location>
        <begin position="113"/>
        <end position="215"/>
    </location>
</feature>
<evidence type="ECO:0000313" key="7">
    <source>
        <dbReference type="Proteomes" id="UP001158576"/>
    </source>
</evidence>
<feature type="region of interest" description="Disordered" evidence="4">
    <location>
        <begin position="247"/>
        <end position="272"/>
    </location>
</feature>
<evidence type="ECO:0000256" key="1">
    <source>
        <dbReference type="ARBA" id="ARBA00022603"/>
    </source>
</evidence>
<dbReference type="Pfam" id="PF00856">
    <property type="entry name" value="SET"/>
    <property type="match status" value="1"/>
</dbReference>
<keyword evidence="3" id="KW-0949">S-adenosyl-L-methionine</keyword>
<dbReference type="Proteomes" id="UP001158576">
    <property type="component" value="Chromosome XSR"/>
</dbReference>
<keyword evidence="7" id="KW-1185">Reference proteome</keyword>
<sequence length="272" mass="30961">MPENRSVILFGNMSQESRLRLHALIASELGGSRRSRGFVERHEFSPEESSVMIVMKILAMRYLDPSMAEKFETFVASPKEDQIVHKMLDGKFETTISLLTTGLAKIFEGLTEEEVRWAFLLCGRNQQGLGTSAIIRWIQAHDDDAFVDELYDVCEESCGIEFMDNEGVGLYSKQAMLNHDCEPNAEIKFLHDNHKLSVVATRDIEKGEEVCISYLDGHTLNRSKKTRQEQLSVNYLFHCGCEMCKGQNSDDETSEEEEGSEEETVYEEESFS</sequence>
<feature type="compositionally biased region" description="Acidic residues" evidence="4">
    <location>
        <begin position="249"/>
        <end position="272"/>
    </location>
</feature>
<dbReference type="InterPro" id="IPR046341">
    <property type="entry name" value="SET_dom_sf"/>
</dbReference>
<gene>
    <name evidence="6" type="ORF">OKIOD_LOCUS8520</name>
</gene>
<evidence type="ECO:0000256" key="3">
    <source>
        <dbReference type="ARBA" id="ARBA00022691"/>
    </source>
</evidence>
<dbReference type="SUPFAM" id="SSF82199">
    <property type="entry name" value="SET domain"/>
    <property type="match status" value="1"/>
</dbReference>